<gene>
    <name evidence="2" type="ORF">LPB303_09020</name>
</gene>
<feature type="domain" description="DUF2007" evidence="1">
    <location>
        <begin position="11"/>
        <end position="67"/>
    </location>
</feature>
<dbReference type="Proteomes" id="UP000076923">
    <property type="component" value="Unassembled WGS sequence"/>
</dbReference>
<accession>A0A176TAX7</accession>
<keyword evidence="3" id="KW-1185">Reference proteome</keyword>
<proteinExistence type="predicted"/>
<protein>
    <recommendedName>
        <fullName evidence="1">DUF2007 domain-containing protein</fullName>
    </recommendedName>
</protein>
<dbReference type="OrthoDB" id="8480302at2"/>
<evidence type="ECO:0000313" key="3">
    <source>
        <dbReference type="Proteomes" id="UP000076923"/>
    </source>
</evidence>
<dbReference type="Gene3D" id="3.30.70.790">
    <property type="entry name" value="UreE, C-terminal domain"/>
    <property type="match status" value="1"/>
</dbReference>
<evidence type="ECO:0000313" key="2">
    <source>
        <dbReference type="EMBL" id="OAD45068.1"/>
    </source>
</evidence>
<dbReference type="EMBL" id="LVWE01000032">
    <property type="protein sequence ID" value="OAD45068.1"/>
    <property type="molecule type" value="Genomic_DNA"/>
</dbReference>
<dbReference type="AlphaFoldDB" id="A0A176TAX7"/>
<evidence type="ECO:0000259" key="1">
    <source>
        <dbReference type="Pfam" id="PF09413"/>
    </source>
</evidence>
<sequence>MSLITIQKSHNVSDLFILKSSLEHDGIKCFLLNEFTTQIMSHMGSFEVELQVHAADIDRVKEILAEVNQIE</sequence>
<dbReference type="Pfam" id="PF09413">
    <property type="entry name" value="DUF2007"/>
    <property type="match status" value="1"/>
</dbReference>
<dbReference type="InterPro" id="IPR018551">
    <property type="entry name" value="DUF2007"/>
</dbReference>
<dbReference type="RefSeq" id="WP_068449700.1">
    <property type="nucleotide sequence ID" value="NZ_CP150660.1"/>
</dbReference>
<organism evidence="2 3">
    <name type="scientific">Polaribacter atrinae</name>
    <dbReference type="NCBI Taxonomy" id="1333662"/>
    <lineage>
        <taxon>Bacteria</taxon>
        <taxon>Pseudomonadati</taxon>
        <taxon>Bacteroidota</taxon>
        <taxon>Flavobacteriia</taxon>
        <taxon>Flavobacteriales</taxon>
        <taxon>Flavobacteriaceae</taxon>
    </lineage>
</organism>
<dbReference type="InterPro" id="IPR011322">
    <property type="entry name" value="N-reg_PII-like_a/b"/>
</dbReference>
<name>A0A176TAX7_9FLAO</name>
<dbReference type="SUPFAM" id="SSF54913">
    <property type="entry name" value="GlnB-like"/>
    <property type="match status" value="1"/>
</dbReference>
<reference evidence="2 3" key="1">
    <citation type="submission" date="2016-02" db="EMBL/GenBank/DDBJ databases">
        <title>Draft genome sequence of Polaribacter atrinae KACC17473.</title>
        <authorList>
            <person name="Shin S.-K."/>
            <person name="Yi H."/>
        </authorList>
    </citation>
    <scope>NUCLEOTIDE SEQUENCE [LARGE SCALE GENOMIC DNA]</scope>
    <source>
        <strain evidence="2 3">KACC 17473</strain>
    </source>
</reference>
<comment type="caution">
    <text evidence="2">The sequence shown here is derived from an EMBL/GenBank/DDBJ whole genome shotgun (WGS) entry which is preliminary data.</text>
</comment>